<reference evidence="4 5" key="1">
    <citation type="submission" date="2018-07" db="EMBL/GenBank/DDBJ databases">
        <title>Leeuwenhoekiella genomics.</title>
        <authorList>
            <person name="Tahon G."/>
            <person name="Willems A."/>
        </authorList>
    </citation>
    <scope>NUCLEOTIDE SEQUENCE [LARGE SCALE GENOMIC DNA]</scope>
    <source>
        <strain evidence="4 5">LMG 22550</strain>
    </source>
</reference>
<dbReference type="Pfam" id="PF13414">
    <property type="entry name" value="TPR_11"/>
    <property type="match status" value="1"/>
</dbReference>
<feature type="compositionally biased region" description="Basic and acidic residues" evidence="2">
    <location>
        <begin position="192"/>
        <end position="238"/>
    </location>
</feature>
<gene>
    <name evidence="4" type="ORF">DSM00_2246</name>
</gene>
<comment type="caution">
    <text evidence="4">The sequence shown here is derived from an EMBL/GenBank/DDBJ whole genome shotgun (WGS) entry which is preliminary data.</text>
</comment>
<organism evidence="4 5">
    <name type="scientific">Leeuwenhoekiella aequorea</name>
    <dbReference type="NCBI Taxonomy" id="283736"/>
    <lineage>
        <taxon>Bacteria</taxon>
        <taxon>Pseudomonadati</taxon>
        <taxon>Bacteroidota</taxon>
        <taxon>Flavobacteriia</taxon>
        <taxon>Flavobacteriales</taxon>
        <taxon>Flavobacteriaceae</taxon>
        <taxon>Leeuwenhoekiella</taxon>
    </lineage>
</organism>
<feature type="region of interest" description="Disordered" evidence="2">
    <location>
        <begin position="153"/>
        <end position="288"/>
    </location>
</feature>
<dbReference type="AlphaFoldDB" id="A0A4Q0P6X0"/>
<feature type="compositionally biased region" description="Low complexity" evidence="2">
    <location>
        <begin position="244"/>
        <end position="253"/>
    </location>
</feature>
<accession>A0A4Q0P6X0</accession>
<dbReference type="Proteomes" id="UP000289238">
    <property type="component" value="Unassembled WGS sequence"/>
</dbReference>
<evidence type="ECO:0000256" key="3">
    <source>
        <dbReference type="SAM" id="SignalP"/>
    </source>
</evidence>
<dbReference type="SMART" id="SM00028">
    <property type="entry name" value="TPR"/>
    <property type="match status" value="3"/>
</dbReference>
<evidence type="ECO:0000313" key="5">
    <source>
        <dbReference type="Proteomes" id="UP000289238"/>
    </source>
</evidence>
<keyword evidence="1" id="KW-0802">TPR repeat</keyword>
<dbReference type="EMBL" id="QOVM01000004">
    <property type="protein sequence ID" value="RXG22181.1"/>
    <property type="molecule type" value="Genomic_DNA"/>
</dbReference>
<dbReference type="PROSITE" id="PS50293">
    <property type="entry name" value="TPR_REGION"/>
    <property type="match status" value="1"/>
</dbReference>
<feature type="chain" id="PRO_5020226120" evidence="3">
    <location>
        <begin position="28"/>
        <end position="288"/>
    </location>
</feature>
<dbReference type="PROSITE" id="PS50005">
    <property type="entry name" value="TPR"/>
    <property type="match status" value="1"/>
</dbReference>
<keyword evidence="3" id="KW-0732">Signal</keyword>
<dbReference type="Gene3D" id="1.25.40.10">
    <property type="entry name" value="Tetratricopeptide repeat domain"/>
    <property type="match status" value="1"/>
</dbReference>
<dbReference type="PANTHER" id="PTHR12558">
    <property type="entry name" value="CELL DIVISION CYCLE 16,23,27"/>
    <property type="match status" value="1"/>
</dbReference>
<dbReference type="SUPFAM" id="SSF48452">
    <property type="entry name" value="TPR-like"/>
    <property type="match status" value="1"/>
</dbReference>
<feature type="compositionally biased region" description="Basic and acidic residues" evidence="2">
    <location>
        <begin position="261"/>
        <end position="270"/>
    </location>
</feature>
<proteinExistence type="predicted"/>
<dbReference type="InterPro" id="IPR011990">
    <property type="entry name" value="TPR-like_helical_dom_sf"/>
</dbReference>
<evidence type="ECO:0000256" key="1">
    <source>
        <dbReference type="PROSITE-ProRule" id="PRU00339"/>
    </source>
</evidence>
<name>A0A4Q0P6X0_9FLAO</name>
<protein>
    <submittedName>
        <fullName evidence="4">Tetratricopeptide repeat protein</fullName>
    </submittedName>
</protein>
<sequence length="288" mass="32119">MMMSNRFLSRIVSLGMVIFLSIISVFAQSDNPDPAILEAQDFVADGNEKFVSKEFTAAESSYRKAVAKDPANVSAKYNMGNNYYRNKKYAEGMTRYIQATEVAQTKSEKHQAFHNLGNAFYQQKDYKKAVEAYKNALRNDPTDDETRYNLALAKKEEEKNGGGGGGDDKDDNKDKGDENKDKEGDGDDKEGDDGKPKDSDDQGDKKDKGDENKDEKGKPEDKEGDKPKDGKDGDKPKEQPQPQPGQGQLSPQQVKSLLEAMKNEENKVQDKINAQKVKGAKVKTDKDW</sequence>
<dbReference type="PANTHER" id="PTHR12558:SF13">
    <property type="entry name" value="CELL DIVISION CYCLE PROTEIN 27 HOMOLOG"/>
    <property type="match status" value="1"/>
</dbReference>
<feature type="compositionally biased region" description="Basic and acidic residues" evidence="2">
    <location>
        <begin position="153"/>
        <end position="183"/>
    </location>
</feature>
<feature type="signal peptide" evidence="3">
    <location>
        <begin position="1"/>
        <end position="27"/>
    </location>
</feature>
<feature type="repeat" description="TPR" evidence="1">
    <location>
        <begin position="110"/>
        <end position="143"/>
    </location>
</feature>
<dbReference type="Pfam" id="PF13432">
    <property type="entry name" value="TPR_16"/>
    <property type="match status" value="1"/>
</dbReference>
<evidence type="ECO:0000256" key="2">
    <source>
        <dbReference type="SAM" id="MobiDB-lite"/>
    </source>
</evidence>
<dbReference type="InterPro" id="IPR019734">
    <property type="entry name" value="TPR_rpt"/>
</dbReference>
<evidence type="ECO:0000313" key="4">
    <source>
        <dbReference type="EMBL" id="RXG22181.1"/>
    </source>
</evidence>
<keyword evidence="5" id="KW-1185">Reference proteome</keyword>